<protein>
    <submittedName>
        <fullName evidence="2">Uncharacterized protein</fullName>
    </submittedName>
</protein>
<reference evidence="2 3" key="1">
    <citation type="submission" date="2020-07" db="EMBL/GenBank/DDBJ databases">
        <title>Sequencing the genomes of 1000 actinobacteria strains.</title>
        <authorList>
            <person name="Klenk H.-P."/>
        </authorList>
    </citation>
    <scope>NUCLEOTIDE SEQUENCE [LARGE SCALE GENOMIC DNA]</scope>
    <source>
        <strain evidence="2 3">DSM 22083</strain>
    </source>
</reference>
<gene>
    <name evidence="2" type="ORF">BKA15_006388</name>
</gene>
<keyword evidence="1" id="KW-1133">Transmembrane helix</keyword>
<feature type="transmembrane region" description="Helical" evidence="1">
    <location>
        <begin position="181"/>
        <end position="202"/>
    </location>
</feature>
<evidence type="ECO:0000313" key="2">
    <source>
        <dbReference type="EMBL" id="NYE75059.1"/>
    </source>
</evidence>
<feature type="transmembrane region" description="Helical" evidence="1">
    <location>
        <begin position="36"/>
        <end position="54"/>
    </location>
</feature>
<accession>A0A7Y9LCP5</accession>
<feature type="transmembrane region" description="Helical" evidence="1">
    <location>
        <begin position="233"/>
        <end position="251"/>
    </location>
</feature>
<feature type="transmembrane region" description="Helical" evidence="1">
    <location>
        <begin position="142"/>
        <end position="160"/>
    </location>
</feature>
<feature type="transmembrane region" description="Helical" evidence="1">
    <location>
        <begin position="115"/>
        <end position="136"/>
    </location>
</feature>
<name>A0A7Y9LCP5_9ACTN</name>
<feature type="transmembrane region" description="Helical" evidence="1">
    <location>
        <begin position="66"/>
        <end position="85"/>
    </location>
</feature>
<feature type="transmembrane region" description="Helical" evidence="1">
    <location>
        <begin position="263"/>
        <end position="286"/>
    </location>
</feature>
<feature type="transmembrane region" description="Helical" evidence="1">
    <location>
        <begin position="91"/>
        <end position="108"/>
    </location>
</feature>
<evidence type="ECO:0000313" key="3">
    <source>
        <dbReference type="Proteomes" id="UP000569914"/>
    </source>
</evidence>
<keyword evidence="3" id="KW-1185">Reference proteome</keyword>
<proteinExistence type="predicted"/>
<keyword evidence="1" id="KW-0472">Membrane</keyword>
<sequence length="460" mass="48531">MSTITSLSAATQPTLAGLSRDDSYLPTAKVLELSRLPMLIMVVVNVIFFVAYWLPELARGNDDPLLGQLAPLASAAFATGGEVWFATQRSTGTWLLIFGLAIAVLIRSRHWVARLILFPVAYLGAALVLVMIFGVIIRGELFGTLLSVLLGVVWVATAVTTTWRSLWQNIDDLPPRSPPRLWPLVLACVAAVIPLAVGRAVFAPDLRQAAADLAVSGSAMRWAALFTEATPRLYLAGVAVLVAGWAAWRLLPGRRPDRPAGTVVTLLVALVIGMGGIGMSAAQLAAQRTEQIRSGDPTPELLFSCVSWRQPGEGPVRTLVVHGAGCQQLSGFTGYTPSTDRALGYSVSPVKASLPGGPEITSSVISASYGDILVLAGTNRFDDKADRIVGLRITDGAELWSFPCAVESGRGASLELRFAGAPDGDDPAAGRLTERGETEAVVAVCGGVGKTLDPRTGAER</sequence>
<dbReference type="AlphaFoldDB" id="A0A7Y9LCP5"/>
<comment type="caution">
    <text evidence="2">The sequence shown here is derived from an EMBL/GenBank/DDBJ whole genome shotgun (WGS) entry which is preliminary data.</text>
</comment>
<dbReference type="Proteomes" id="UP000569914">
    <property type="component" value="Unassembled WGS sequence"/>
</dbReference>
<dbReference type="RefSeq" id="WP_179757630.1">
    <property type="nucleotide sequence ID" value="NZ_JACCBU010000001.1"/>
</dbReference>
<dbReference type="EMBL" id="JACCBU010000001">
    <property type="protein sequence ID" value="NYE75059.1"/>
    <property type="molecule type" value="Genomic_DNA"/>
</dbReference>
<keyword evidence="1" id="KW-0812">Transmembrane</keyword>
<evidence type="ECO:0000256" key="1">
    <source>
        <dbReference type="SAM" id="Phobius"/>
    </source>
</evidence>
<organism evidence="2 3">
    <name type="scientific">Microlunatus parietis</name>
    <dbReference type="NCBI Taxonomy" id="682979"/>
    <lineage>
        <taxon>Bacteria</taxon>
        <taxon>Bacillati</taxon>
        <taxon>Actinomycetota</taxon>
        <taxon>Actinomycetes</taxon>
        <taxon>Propionibacteriales</taxon>
        <taxon>Propionibacteriaceae</taxon>
        <taxon>Microlunatus</taxon>
    </lineage>
</organism>